<dbReference type="RefSeq" id="WP_150825037.1">
    <property type="nucleotide sequence ID" value="NZ_JBBMFM010000001.1"/>
</dbReference>
<accession>A0ABV1D140</accession>
<dbReference type="InterPro" id="IPR001347">
    <property type="entry name" value="SIS_dom"/>
</dbReference>
<proteinExistence type="predicted"/>
<keyword evidence="4" id="KW-1185">Reference proteome</keyword>
<organism evidence="3 4">
    <name type="scientific">Enterocloster hominis</name>
    <name type="common">ex Hitch et al. 2024</name>
    <dbReference type="NCBI Taxonomy" id="1917870"/>
    <lineage>
        <taxon>Bacteria</taxon>
        <taxon>Bacillati</taxon>
        <taxon>Bacillota</taxon>
        <taxon>Clostridia</taxon>
        <taxon>Lachnospirales</taxon>
        <taxon>Lachnospiraceae</taxon>
        <taxon>Enterocloster</taxon>
    </lineage>
</organism>
<dbReference type="CDD" id="cd05009">
    <property type="entry name" value="SIS_GlmS_GlmD_2"/>
    <property type="match status" value="1"/>
</dbReference>
<dbReference type="InterPro" id="IPR035466">
    <property type="entry name" value="GlmS/AgaS_SIS"/>
</dbReference>
<evidence type="ECO:0000313" key="3">
    <source>
        <dbReference type="EMBL" id="MEQ2423481.1"/>
    </source>
</evidence>
<keyword evidence="1" id="KW-0677">Repeat</keyword>
<dbReference type="CDD" id="cd05008">
    <property type="entry name" value="SIS_GlmS_GlmD_1"/>
    <property type="match status" value="1"/>
</dbReference>
<dbReference type="InterPro" id="IPR035490">
    <property type="entry name" value="GlmS/FrlB_SIS"/>
</dbReference>
<dbReference type="InterPro" id="IPR046348">
    <property type="entry name" value="SIS_dom_sf"/>
</dbReference>
<dbReference type="EMBL" id="JBBMFM010000001">
    <property type="protein sequence ID" value="MEQ2423481.1"/>
    <property type="molecule type" value="Genomic_DNA"/>
</dbReference>
<dbReference type="PANTHER" id="PTHR10937:SF17">
    <property type="entry name" value="GLUCOSAMINE-FRUCTOSE-6-PHOSPHATE AMINOTRANSFERASE"/>
    <property type="match status" value="1"/>
</dbReference>
<dbReference type="SUPFAM" id="SSF53697">
    <property type="entry name" value="SIS domain"/>
    <property type="match status" value="1"/>
</dbReference>
<protein>
    <submittedName>
        <fullName evidence="3">SIS domain-containing protein</fullName>
    </submittedName>
</protein>
<evidence type="ECO:0000313" key="4">
    <source>
        <dbReference type="Proteomes" id="UP001454086"/>
    </source>
</evidence>
<dbReference type="Proteomes" id="UP001454086">
    <property type="component" value="Unassembled WGS sequence"/>
</dbReference>
<comment type="caution">
    <text evidence="3">The sequence shown here is derived from an EMBL/GenBank/DDBJ whole genome shotgun (WGS) entry which is preliminary data.</text>
</comment>
<feature type="domain" description="SIS" evidence="2">
    <location>
        <begin position="33"/>
        <end position="185"/>
    </location>
</feature>
<reference evidence="3 4" key="1">
    <citation type="submission" date="2024-03" db="EMBL/GenBank/DDBJ databases">
        <title>Human intestinal bacterial collection.</title>
        <authorList>
            <person name="Pauvert C."/>
            <person name="Hitch T.C.A."/>
            <person name="Clavel T."/>
        </authorList>
    </citation>
    <scope>NUCLEOTIDE SEQUENCE [LARGE SCALE GENOMIC DNA]</scope>
    <source>
        <strain evidence="3 4">CLA-SR-H021</strain>
    </source>
</reference>
<dbReference type="PROSITE" id="PS51464">
    <property type="entry name" value="SIS"/>
    <property type="match status" value="1"/>
</dbReference>
<sequence length="368" mass="41211">MDMNENAMMDCIKAEPDVIKEILDNREYYCGDFVKHFMTHPVKRVYLSGHGSPYNAGVVVGFMMEKLLKVEAATSYPTLFMNHSGFNVNGMYKPEEMLVICPAQSGRTRGPVYVARKAREMGIPVICTTLLRDGVLARECDIVIEKRSGDEESFPETKGHVASMAILMLCVVEAAYALGRIVKSEYDGYLEAFAALPQSVALAAERTLSWYEAHKQVLLEADSFTFLGYGANYATAVEGGLKLLETTLKPCMSYECEEFMHGQNQPVKDGTVLFFLCPREPERNRMDELVLWCRRHTRNCFMVASPDDPVTDGHSIVSDFVECEFLTAIEYLIPFQVLSHVAARDMGLSSVVANHDDAGKELNVRFES</sequence>
<evidence type="ECO:0000256" key="1">
    <source>
        <dbReference type="ARBA" id="ARBA00022737"/>
    </source>
</evidence>
<dbReference type="Gene3D" id="3.40.50.10490">
    <property type="entry name" value="Glucose-6-phosphate isomerase like protein, domain 1"/>
    <property type="match status" value="2"/>
</dbReference>
<dbReference type="Pfam" id="PF01380">
    <property type="entry name" value="SIS"/>
    <property type="match status" value="2"/>
</dbReference>
<dbReference type="PANTHER" id="PTHR10937">
    <property type="entry name" value="GLUCOSAMINE--FRUCTOSE-6-PHOSPHATE AMINOTRANSFERASE, ISOMERIZING"/>
    <property type="match status" value="1"/>
</dbReference>
<evidence type="ECO:0000259" key="2">
    <source>
        <dbReference type="PROSITE" id="PS51464"/>
    </source>
</evidence>
<name>A0ABV1D140_9FIRM</name>
<gene>
    <name evidence="3" type="ORF">WMQ36_00705</name>
</gene>